<dbReference type="Pfam" id="PF00188">
    <property type="entry name" value="CAP"/>
    <property type="match status" value="1"/>
</dbReference>
<accession>A0ABR8D7K6</accession>
<dbReference type="Proteomes" id="UP000661112">
    <property type="component" value="Unassembled WGS sequence"/>
</dbReference>
<feature type="domain" description="SCP" evidence="1">
    <location>
        <begin position="70"/>
        <end position="185"/>
    </location>
</feature>
<dbReference type="SUPFAM" id="SSF55797">
    <property type="entry name" value="PR-1-like"/>
    <property type="match status" value="1"/>
</dbReference>
<dbReference type="PROSITE" id="PS51257">
    <property type="entry name" value="PROKAR_LIPOPROTEIN"/>
    <property type="match status" value="1"/>
</dbReference>
<dbReference type="InterPro" id="IPR035940">
    <property type="entry name" value="CAP_sf"/>
</dbReference>
<keyword evidence="3" id="KW-1185">Reference proteome</keyword>
<dbReference type="CDD" id="cd05379">
    <property type="entry name" value="CAP_bacterial"/>
    <property type="match status" value="1"/>
</dbReference>
<organism evidence="2 3">
    <name type="scientific">Anabaena azotica FACHB-119</name>
    <dbReference type="NCBI Taxonomy" id="947527"/>
    <lineage>
        <taxon>Bacteria</taxon>
        <taxon>Bacillati</taxon>
        <taxon>Cyanobacteriota</taxon>
        <taxon>Cyanophyceae</taxon>
        <taxon>Nostocales</taxon>
        <taxon>Nostocaceae</taxon>
        <taxon>Anabaena</taxon>
        <taxon>Anabaena azotica</taxon>
    </lineage>
</organism>
<protein>
    <submittedName>
        <fullName evidence="2">CAP domain-containing protein</fullName>
    </submittedName>
</protein>
<comment type="caution">
    <text evidence="2">The sequence shown here is derived from an EMBL/GenBank/DDBJ whole genome shotgun (WGS) entry which is preliminary data.</text>
</comment>
<dbReference type="InterPro" id="IPR014044">
    <property type="entry name" value="CAP_dom"/>
</dbReference>
<proteinExistence type="predicted"/>
<reference evidence="2 3" key="1">
    <citation type="journal article" date="2020" name="ISME J.">
        <title>Comparative genomics reveals insights into cyanobacterial evolution and habitat adaptation.</title>
        <authorList>
            <person name="Chen M.Y."/>
            <person name="Teng W.K."/>
            <person name="Zhao L."/>
            <person name="Hu C.X."/>
            <person name="Zhou Y.K."/>
            <person name="Han B.P."/>
            <person name="Song L.R."/>
            <person name="Shu W.S."/>
        </authorList>
    </citation>
    <scope>NUCLEOTIDE SEQUENCE [LARGE SCALE GENOMIC DNA]</scope>
    <source>
        <strain evidence="2 3">FACHB-119</strain>
    </source>
</reference>
<evidence type="ECO:0000259" key="1">
    <source>
        <dbReference type="Pfam" id="PF00188"/>
    </source>
</evidence>
<dbReference type="RefSeq" id="WP_190474642.1">
    <property type="nucleotide sequence ID" value="NZ_JACJSG010000023.1"/>
</dbReference>
<dbReference type="Gene3D" id="3.40.33.10">
    <property type="entry name" value="CAP"/>
    <property type="match status" value="1"/>
</dbReference>
<dbReference type="PANTHER" id="PTHR31157">
    <property type="entry name" value="SCP DOMAIN-CONTAINING PROTEIN"/>
    <property type="match status" value="1"/>
</dbReference>
<evidence type="ECO:0000313" key="2">
    <source>
        <dbReference type="EMBL" id="MBD2502408.1"/>
    </source>
</evidence>
<dbReference type="PANTHER" id="PTHR31157:SF1">
    <property type="entry name" value="SCP DOMAIN-CONTAINING PROTEIN"/>
    <property type="match status" value="1"/>
</dbReference>
<name>A0ABR8D7K6_9NOST</name>
<dbReference type="EMBL" id="JACJSG010000023">
    <property type="protein sequence ID" value="MBD2502408.1"/>
    <property type="molecule type" value="Genomic_DNA"/>
</dbReference>
<gene>
    <name evidence="2" type="ORF">H6G83_17630</name>
</gene>
<evidence type="ECO:0000313" key="3">
    <source>
        <dbReference type="Proteomes" id="UP000661112"/>
    </source>
</evidence>
<sequence>MLLRKSWVMWGALAQLTVGIALLSTGCEQIIESLPPLPVVELPPNQPPRPQIPVESATTAQMEAAVRQGINQVRQKNGLQPLKNNVQLAQVARNYSRQMAEKKFFSHTGADGSTLADRVRAGGISYLVVGENLYTSTNIPRPVPSAIEGWMNSPGHRENILRPVFAETGVGVWRVGNTYYITQLFLRRSPLGWP</sequence>